<organism evidence="2 3">
    <name type="scientific">Suillus fuscotomentosus</name>
    <dbReference type="NCBI Taxonomy" id="1912939"/>
    <lineage>
        <taxon>Eukaryota</taxon>
        <taxon>Fungi</taxon>
        <taxon>Dikarya</taxon>
        <taxon>Basidiomycota</taxon>
        <taxon>Agaricomycotina</taxon>
        <taxon>Agaricomycetes</taxon>
        <taxon>Agaricomycetidae</taxon>
        <taxon>Boletales</taxon>
        <taxon>Suillineae</taxon>
        <taxon>Suillaceae</taxon>
        <taxon>Suillus</taxon>
    </lineage>
</organism>
<feature type="region of interest" description="Disordered" evidence="1">
    <location>
        <begin position="188"/>
        <end position="218"/>
    </location>
</feature>
<evidence type="ECO:0000313" key="2">
    <source>
        <dbReference type="EMBL" id="KAG1891819.1"/>
    </source>
</evidence>
<dbReference type="EMBL" id="JABBWK010000121">
    <property type="protein sequence ID" value="KAG1891819.1"/>
    <property type="molecule type" value="Genomic_DNA"/>
</dbReference>
<proteinExistence type="predicted"/>
<evidence type="ECO:0000313" key="3">
    <source>
        <dbReference type="Proteomes" id="UP001195769"/>
    </source>
</evidence>
<comment type="caution">
    <text evidence="2">The sequence shown here is derived from an EMBL/GenBank/DDBJ whole genome shotgun (WGS) entry which is preliminary data.</text>
</comment>
<keyword evidence="3" id="KW-1185">Reference proteome</keyword>
<dbReference type="AlphaFoldDB" id="A0AAD4DS25"/>
<name>A0AAD4DS25_9AGAM</name>
<feature type="region of interest" description="Disordered" evidence="1">
    <location>
        <begin position="1"/>
        <end position="25"/>
    </location>
</feature>
<dbReference type="Proteomes" id="UP001195769">
    <property type="component" value="Unassembled WGS sequence"/>
</dbReference>
<sequence length="254" mass="28364">MSSPADEIGDAPSTPPCAIAPAHGASKAESATNSRWVSIIRVKKVCLWIQQDIEQVTECKEDVIFMPPTVRFFRTGDQQPELLHKCFKVVLLCDPGVTNIALSRLEKINFDKMCPPARKIFSLASSCKRKTPGRMKGINLQPSSYTATDYVPSKPEYLPVDYFDAEDPVPAKLQFYLLPLLLPSLPGTSRSRSKRKATDTLELPMQDEPGQHGRRSRCDRPDGCLYTAEMFVVNLGVSHLLHTIVFGSHQSVFW</sequence>
<evidence type="ECO:0000256" key="1">
    <source>
        <dbReference type="SAM" id="MobiDB-lite"/>
    </source>
</evidence>
<dbReference type="RefSeq" id="XP_041218295.1">
    <property type="nucleotide sequence ID" value="XM_041377784.1"/>
</dbReference>
<protein>
    <submittedName>
        <fullName evidence="2">Uncharacterized protein</fullName>
    </submittedName>
</protein>
<gene>
    <name evidence="2" type="ORF">F5891DRAFT_986520</name>
</gene>
<accession>A0AAD4DS25</accession>
<reference evidence="2" key="1">
    <citation type="journal article" date="2020" name="New Phytol.">
        <title>Comparative genomics reveals dynamic genome evolution in host specialist ectomycorrhizal fungi.</title>
        <authorList>
            <person name="Lofgren L.A."/>
            <person name="Nguyen N.H."/>
            <person name="Vilgalys R."/>
            <person name="Ruytinx J."/>
            <person name="Liao H.L."/>
            <person name="Branco S."/>
            <person name="Kuo A."/>
            <person name="LaButti K."/>
            <person name="Lipzen A."/>
            <person name="Andreopoulos W."/>
            <person name="Pangilinan J."/>
            <person name="Riley R."/>
            <person name="Hundley H."/>
            <person name="Na H."/>
            <person name="Barry K."/>
            <person name="Grigoriev I.V."/>
            <person name="Stajich J.E."/>
            <person name="Kennedy P.G."/>
        </authorList>
    </citation>
    <scope>NUCLEOTIDE SEQUENCE</scope>
    <source>
        <strain evidence="2">FC203</strain>
    </source>
</reference>
<dbReference type="GeneID" id="64672082"/>